<dbReference type="InterPro" id="IPR009959">
    <property type="entry name" value="Cyclase_SnoaL-like"/>
</dbReference>
<protein>
    <recommendedName>
        <fullName evidence="2">Ester cyclase</fullName>
    </recommendedName>
</protein>
<proteinExistence type="predicted"/>
<name>A0A6S6UFX8_9BACT</name>
<reference evidence="1" key="1">
    <citation type="submission" date="2020-01" db="EMBL/GenBank/DDBJ databases">
        <authorList>
            <person name="Meier V. D."/>
            <person name="Meier V D."/>
        </authorList>
    </citation>
    <scope>NUCLEOTIDE SEQUENCE</scope>
    <source>
        <strain evidence="1">HLG_WM_MAG_10</strain>
    </source>
</reference>
<dbReference type="AlphaFoldDB" id="A0A6S6UFX8"/>
<dbReference type="InterPro" id="IPR032710">
    <property type="entry name" value="NTF2-like_dom_sf"/>
</dbReference>
<evidence type="ECO:0008006" key="2">
    <source>
        <dbReference type="Google" id="ProtNLM"/>
    </source>
</evidence>
<dbReference type="GO" id="GO:0030638">
    <property type="term" value="P:polyketide metabolic process"/>
    <property type="evidence" value="ECO:0007669"/>
    <property type="project" value="InterPro"/>
</dbReference>
<dbReference type="Gene3D" id="3.10.450.50">
    <property type="match status" value="1"/>
</dbReference>
<dbReference type="SUPFAM" id="SSF54427">
    <property type="entry name" value="NTF2-like"/>
    <property type="match status" value="1"/>
</dbReference>
<dbReference type="Pfam" id="PF07366">
    <property type="entry name" value="SnoaL"/>
    <property type="match status" value="1"/>
</dbReference>
<accession>A0A6S6UFX8</accession>
<evidence type="ECO:0000313" key="1">
    <source>
        <dbReference type="EMBL" id="CAA6827178.1"/>
    </source>
</evidence>
<gene>
    <name evidence="1" type="ORF">HELGO_WM52108</name>
</gene>
<dbReference type="EMBL" id="CACVAQ010000395">
    <property type="protein sequence ID" value="CAA6827178.1"/>
    <property type="molecule type" value="Genomic_DNA"/>
</dbReference>
<sequence length="135" mass="15076">MTIEDNKKVAISLSEAIMAGKWEDVDKLIADDFTYTGDGRPPMNKQEYIGFMRNGLSVAFNDMDMEFLRVIGEGDIVAIEYTNKMTQVGPWFGVPATNRRVVASGQFMRQIKEGKVVAEWQTTNGAGLMMQLTAE</sequence>
<organism evidence="1">
    <name type="scientific">uncultured Aureispira sp</name>
    <dbReference type="NCBI Taxonomy" id="1331704"/>
    <lineage>
        <taxon>Bacteria</taxon>
        <taxon>Pseudomonadati</taxon>
        <taxon>Bacteroidota</taxon>
        <taxon>Saprospiria</taxon>
        <taxon>Saprospirales</taxon>
        <taxon>Saprospiraceae</taxon>
        <taxon>Aureispira</taxon>
        <taxon>environmental samples</taxon>
    </lineage>
</organism>